<dbReference type="PRINTS" id="PR00380">
    <property type="entry name" value="KINESINHEAVY"/>
</dbReference>
<sequence length="512" mass="57773">MSDKEPKIQVIIRKRPLNSKEISKGETDILFKTSSNTLVVREQRVKVDLTRYTEEHSFAFDAVYSEDVNNQDLYISAVQPIVSAAFQSAKVTCFAYGQTGSGKTYTMMGEGQTPGLYLLAARDIFEYRNMSFPSIKVSVSFYEIYCNKLLDLLNDRNKLHVREDAKQSVNIVGLVHRPVETVQSLMSIINQGIEKRTTGQTGANDESSRSHAVLEISLKNGKKTVGKLSFIDLAGSERGADVSGSDSKTRVDGAEINKSLLALKECIRALDQEKKHLPFRGSKLTLVLKDSFIGCCRTVMIGNVSPGLFSCEHTLNTLRYSDRVKELKKGGNKDTSNPMMLPRQHSTIVKTQNDEPTKAPSLLYKNGAESKLRSKGLLSPHNNVLTYSAELNMANFTKKHEALIQEIMEKEDDLVKTHKKALGEMPNMYEFEKNIICQVMEPNSDILHYISNVENVINYKDQFNLEMRRKIESLKQALRDEESFSHVINAAKPSIDVFDLEHDDFFENMPIY</sequence>
<dbReference type="SUPFAM" id="SSF52540">
    <property type="entry name" value="P-loop containing nucleoside triphosphate hydrolases"/>
    <property type="match status" value="1"/>
</dbReference>
<dbReference type="Pfam" id="PF00225">
    <property type="entry name" value="Kinesin"/>
    <property type="match status" value="1"/>
</dbReference>
<dbReference type="OrthoDB" id="3176171at2759"/>
<keyword evidence="3 10" id="KW-0493">Microtubule</keyword>
<dbReference type="InterPro" id="IPR036961">
    <property type="entry name" value="Kinesin_motor_dom_sf"/>
</dbReference>
<keyword evidence="2" id="KW-0963">Cytoplasm</keyword>
<comment type="caution">
    <text evidence="12">The sequence shown here is derived from an EMBL/GenBank/DDBJ whole genome shotgun (WGS) entry which is preliminary data.</text>
</comment>
<dbReference type="AlphaFoldDB" id="A0A1R2AVL6"/>
<dbReference type="InterPro" id="IPR001752">
    <property type="entry name" value="Kinesin_motor_dom"/>
</dbReference>
<proteinExistence type="inferred from homology"/>
<dbReference type="EMBL" id="MPUH01001308">
    <property type="protein sequence ID" value="OMJ68573.1"/>
    <property type="molecule type" value="Genomic_DNA"/>
</dbReference>
<evidence type="ECO:0000256" key="1">
    <source>
        <dbReference type="ARBA" id="ARBA00004245"/>
    </source>
</evidence>
<dbReference type="Gene3D" id="3.40.850.10">
    <property type="entry name" value="Kinesin motor domain"/>
    <property type="match status" value="1"/>
</dbReference>
<evidence type="ECO:0000256" key="9">
    <source>
        <dbReference type="PROSITE-ProRule" id="PRU00283"/>
    </source>
</evidence>
<dbReference type="GO" id="GO:0008017">
    <property type="term" value="F:microtubule binding"/>
    <property type="evidence" value="ECO:0007669"/>
    <property type="project" value="InterPro"/>
</dbReference>
<dbReference type="SMART" id="SM00129">
    <property type="entry name" value="KISc"/>
    <property type="match status" value="1"/>
</dbReference>
<dbReference type="PANTHER" id="PTHR47971:SF8">
    <property type="entry name" value="KINESIN-LIKE PROTEIN"/>
    <property type="match status" value="1"/>
</dbReference>
<comment type="subcellular location">
    <subcellularLocation>
        <location evidence="1">Cytoplasm</location>
        <location evidence="1">Cytoskeleton</location>
    </subcellularLocation>
</comment>
<keyword evidence="7" id="KW-0206">Cytoskeleton</keyword>
<dbReference type="InterPro" id="IPR027417">
    <property type="entry name" value="P-loop_NTPase"/>
</dbReference>
<comment type="similarity">
    <text evidence="8">Belongs to the TRAFAC class myosin-kinesin ATPase superfamily. Kinesin family. KIN-13 subfamily.</text>
</comment>
<evidence type="ECO:0000256" key="7">
    <source>
        <dbReference type="ARBA" id="ARBA00023212"/>
    </source>
</evidence>
<reference evidence="12 13" key="1">
    <citation type="submission" date="2016-11" db="EMBL/GenBank/DDBJ databases">
        <title>The macronuclear genome of Stentor coeruleus: a giant cell with tiny introns.</title>
        <authorList>
            <person name="Slabodnick M."/>
            <person name="Ruby J.G."/>
            <person name="Reiff S.B."/>
            <person name="Swart E.C."/>
            <person name="Gosai S."/>
            <person name="Prabakaran S."/>
            <person name="Witkowska E."/>
            <person name="Larue G.E."/>
            <person name="Fisher S."/>
            <person name="Freeman R.M."/>
            <person name="Gunawardena J."/>
            <person name="Chu W."/>
            <person name="Stover N.A."/>
            <person name="Gregory B.D."/>
            <person name="Nowacki M."/>
            <person name="Derisi J."/>
            <person name="Roy S.W."/>
            <person name="Marshall W.F."/>
            <person name="Sood P."/>
        </authorList>
    </citation>
    <scope>NUCLEOTIDE SEQUENCE [LARGE SCALE GENOMIC DNA]</scope>
    <source>
        <strain evidence="12">WM001</strain>
    </source>
</reference>
<dbReference type="Proteomes" id="UP000187209">
    <property type="component" value="Unassembled WGS sequence"/>
</dbReference>
<evidence type="ECO:0000256" key="6">
    <source>
        <dbReference type="ARBA" id="ARBA00023175"/>
    </source>
</evidence>
<dbReference type="GO" id="GO:0007018">
    <property type="term" value="P:microtubule-based movement"/>
    <property type="evidence" value="ECO:0007669"/>
    <property type="project" value="InterPro"/>
</dbReference>
<dbReference type="InterPro" id="IPR027640">
    <property type="entry name" value="Kinesin-like_fam"/>
</dbReference>
<feature type="domain" description="Kinesin motor" evidence="11">
    <location>
        <begin position="7"/>
        <end position="327"/>
    </location>
</feature>
<keyword evidence="5 9" id="KW-0067">ATP-binding</keyword>
<dbReference type="GO" id="GO:0005874">
    <property type="term" value="C:microtubule"/>
    <property type="evidence" value="ECO:0007669"/>
    <property type="project" value="UniProtKB-KW"/>
</dbReference>
<dbReference type="FunFam" id="3.40.850.10:FF:000012">
    <property type="entry name" value="Kinesin-like protein"/>
    <property type="match status" value="1"/>
</dbReference>
<evidence type="ECO:0000313" key="13">
    <source>
        <dbReference type="Proteomes" id="UP000187209"/>
    </source>
</evidence>
<keyword evidence="4 9" id="KW-0547">Nucleotide-binding</keyword>
<dbReference type="InterPro" id="IPR019821">
    <property type="entry name" value="Kinesin_motor_CS"/>
</dbReference>
<dbReference type="GO" id="GO:0007019">
    <property type="term" value="P:microtubule depolymerization"/>
    <property type="evidence" value="ECO:0007669"/>
    <property type="project" value="TreeGrafter"/>
</dbReference>
<keyword evidence="13" id="KW-1185">Reference proteome</keyword>
<dbReference type="PANTHER" id="PTHR47971">
    <property type="entry name" value="KINESIN-RELATED PROTEIN 6"/>
    <property type="match status" value="1"/>
</dbReference>
<feature type="binding site" evidence="9">
    <location>
        <begin position="97"/>
        <end position="104"/>
    </location>
    <ligand>
        <name>ATP</name>
        <dbReference type="ChEBI" id="CHEBI:30616"/>
    </ligand>
</feature>
<evidence type="ECO:0000256" key="8">
    <source>
        <dbReference type="ARBA" id="ARBA00061030"/>
    </source>
</evidence>
<dbReference type="CDD" id="cd01367">
    <property type="entry name" value="KISc_KIF2_like"/>
    <property type="match status" value="1"/>
</dbReference>
<evidence type="ECO:0000256" key="5">
    <source>
        <dbReference type="ARBA" id="ARBA00022840"/>
    </source>
</evidence>
<dbReference type="GO" id="GO:0005524">
    <property type="term" value="F:ATP binding"/>
    <property type="evidence" value="ECO:0007669"/>
    <property type="project" value="UniProtKB-UniRule"/>
</dbReference>
<evidence type="ECO:0000259" key="11">
    <source>
        <dbReference type="PROSITE" id="PS50067"/>
    </source>
</evidence>
<gene>
    <name evidence="12" type="ORF">SteCoe_33928</name>
</gene>
<dbReference type="GO" id="GO:0003777">
    <property type="term" value="F:microtubule motor activity"/>
    <property type="evidence" value="ECO:0007669"/>
    <property type="project" value="InterPro"/>
</dbReference>
<evidence type="ECO:0000256" key="2">
    <source>
        <dbReference type="ARBA" id="ARBA00022490"/>
    </source>
</evidence>
<evidence type="ECO:0000256" key="3">
    <source>
        <dbReference type="ARBA" id="ARBA00022701"/>
    </source>
</evidence>
<dbReference type="PROSITE" id="PS50067">
    <property type="entry name" value="KINESIN_MOTOR_2"/>
    <property type="match status" value="1"/>
</dbReference>
<accession>A0A1R2AVL6</accession>
<evidence type="ECO:0000256" key="4">
    <source>
        <dbReference type="ARBA" id="ARBA00022741"/>
    </source>
</evidence>
<protein>
    <recommendedName>
        <fullName evidence="10">Kinesin-like protein</fullName>
    </recommendedName>
</protein>
<dbReference type="PROSITE" id="PS00411">
    <property type="entry name" value="KINESIN_MOTOR_1"/>
    <property type="match status" value="1"/>
</dbReference>
<evidence type="ECO:0000256" key="10">
    <source>
        <dbReference type="RuleBase" id="RU000394"/>
    </source>
</evidence>
<organism evidence="12 13">
    <name type="scientific">Stentor coeruleus</name>
    <dbReference type="NCBI Taxonomy" id="5963"/>
    <lineage>
        <taxon>Eukaryota</taxon>
        <taxon>Sar</taxon>
        <taxon>Alveolata</taxon>
        <taxon>Ciliophora</taxon>
        <taxon>Postciliodesmatophora</taxon>
        <taxon>Heterotrichea</taxon>
        <taxon>Heterotrichida</taxon>
        <taxon>Stentoridae</taxon>
        <taxon>Stentor</taxon>
    </lineage>
</organism>
<name>A0A1R2AVL6_9CILI</name>
<evidence type="ECO:0000313" key="12">
    <source>
        <dbReference type="EMBL" id="OMJ68573.1"/>
    </source>
</evidence>
<keyword evidence="6 9" id="KW-0505">Motor protein</keyword>